<accession>A0ABV6GEF8</accession>
<evidence type="ECO:0000313" key="3">
    <source>
        <dbReference type="Proteomes" id="UP001589854"/>
    </source>
</evidence>
<gene>
    <name evidence="2" type="ORF">ACFFIX_10295</name>
</gene>
<dbReference type="EMBL" id="JBHLVO010000006">
    <property type="protein sequence ID" value="MFC0271843.1"/>
    <property type="molecule type" value="Genomic_DNA"/>
</dbReference>
<dbReference type="InterPro" id="IPR002121">
    <property type="entry name" value="HRDC_dom"/>
</dbReference>
<proteinExistence type="predicted"/>
<protein>
    <submittedName>
        <fullName evidence="2">HRDC domain-containing protein</fullName>
    </submittedName>
</protein>
<dbReference type="SUPFAM" id="SSF47819">
    <property type="entry name" value="HRDC-like"/>
    <property type="match status" value="1"/>
</dbReference>
<comment type="caution">
    <text evidence="2">The sequence shown here is derived from an EMBL/GenBank/DDBJ whole genome shotgun (WGS) entry which is preliminary data.</text>
</comment>
<evidence type="ECO:0000313" key="2">
    <source>
        <dbReference type="EMBL" id="MFC0271843.1"/>
    </source>
</evidence>
<dbReference type="Gene3D" id="1.10.150.80">
    <property type="entry name" value="HRDC domain"/>
    <property type="match status" value="1"/>
</dbReference>
<keyword evidence="3" id="KW-1185">Reference proteome</keyword>
<dbReference type="InterPro" id="IPR044876">
    <property type="entry name" value="HRDC_dom_sf"/>
</dbReference>
<feature type="domain" description="HRDC" evidence="1">
    <location>
        <begin position="1"/>
        <end position="64"/>
    </location>
</feature>
<name>A0ABV6GEF8_9BACI</name>
<evidence type="ECO:0000259" key="1">
    <source>
        <dbReference type="PROSITE" id="PS50967"/>
    </source>
</evidence>
<sequence length="64" mass="7288">MEFRTTCSKELSVKPFYIFTNKTLEAIIEKKPRTIMALLEIEGIGPKKADEFGEKLIKIVQSAI</sequence>
<dbReference type="InterPro" id="IPR010997">
    <property type="entry name" value="HRDC-like_sf"/>
</dbReference>
<dbReference type="PROSITE" id="PS50967">
    <property type="entry name" value="HRDC"/>
    <property type="match status" value="1"/>
</dbReference>
<dbReference type="Pfam" id="PF00570">
    <property type="entry name" value="HRDC"/>
    <property type="match status" value="1"/>
</dbReference>
<organism evidence="2 3">
    <name type="scientific">Metabacillus herbersteinensis</name>
    <dbReference type="NCBI Taxonomy" id="283816"/>
    <lineage>
        <taxon>Bacteria</taxon>
        <taxon>Bacillati</taxon>
        <taxon>Bacillota</taxon>
        <taxon>Bacilli</taxon>
        <taxon>Bacillales</taxon>
        <taxon>Bacillaceae</taxon>
        <taxon>Metabacillus</taxon>
    </lineage>
</organism>
<dbReference type="Proteomes" id="UP001589854">
    <property type="component" value="Unassembled WGS sequence"/>
</dbReference>
<dbReference type="RefSeq" id="WP_378933484.1">
    <property type="nucleotide sequence ID" value="NZ_JBHLVO010000006.1"/>
</dbReference>
<reference evidence="2 3" key="1">
    <citation type="submission" date="2024-09" db="EMBL/GenBank/DDBJ databases">
        <authorList>
            <person name="Sun Q."/>
            <person name="Mori K."/>
        </authorList>
    </citation>
    <scope>NUCLEOTIDE SEQUENCE [LARGE SCALE GENOMIC DNA]</scope>
    <source>
        <strain evidence="2 3">CCM 7228</strain>
    </source>
</reference>